<dbReference type="VEuPathDB" id="TriTrypDB:TRSC58_05243"/>
<protein>
    <submittedName>
        <fullName evidence="2">Uncharacterized protein</fullName>
    </submittedName>
</protein>
<dbReference type="Proteomes" id="UP000031737">
    <property type="component" value="Unassembled WGS sequence"/>
</dbReference>
<reference evidence="2 3" key="1">
    <citation type="submission" date="2013-07" db="EMBL/GenBank/DDBJ databases">
        <authorList>
            <person name="Stoco P.H."/>
            <person name="Wagner G."/>
            <person name="Gerber A."/>
            <person name="Zaha A."/>
            <person name="Thompson C."/>
            <person name="Bartholomeu D.C."/>
            <person name="Luckemeyer D.D."/>
            <person name="Bahia D."/>
            <person name="Loreto E."/>
            <person name="Prestes E.B."/>
            <person name="Lima F.M."/>
            <person name="Rodrigues-Luiz G."/>
            <person name="Vallejo G.A."/>
            <person name="Filho J.F."/>
            <person name="Monteiro K.M."/>
            <person name="Tyler K.M."/>
            <person name="de Almeida L.G."/>
            <person name="Ortiz M.F."/>
            <person name="Siervo M.A."/>
            <person name="de Moraes M.H."/>
            <person name="Cunha O.L."/>
            <person name="Mendonca-Neto R."/>
            <person name="Silva R."/>
            <person name="Teixeira S.M."/>
            <person name="Murta S.M."/>
            <person name="Sincero T.C."/>
            <person name="Mendes T.A."/>
            <person name="Urmenyi T.P."/>
            <person name="Silva V.G."/>
            <person name="da Rocha W.D."/>
            <person name="Andersson B."/>
            <person name="Romanha A.J."/>
            <person name="Steindel M."/>
            <person name="de Vasconcelos A.T."/>
            <person name="Grisard E.C."/>
        </authorList>
    </citation>
    <scope>NUCLEOTIDE SEQUENCE [LARGE SCALE GENOMIC DNA]</scope>
    <source>
        <strain evidence="2 3">SC58</strain>
    </source>
</reference>
<evidence type="ECO:0000313" key="2">
    <source>
        <dbReference type="EMBL" id="ESL07074.1"/>
    </source>
</evidence>
<name>A0A061IWQ3_TRYRA</name>
<proteinExistence type="predicted"/>
<dbReference type="AlphaFoldDB" id="A0A061IWQ3"/>
<keyword evidence="1" id="KW-0175">Coiled coil</keyword>
<organism evidence="2 3">
    <name type="scientific">Trypanosoma rangeli SC58</name>
    <dbReference type="NCBI Taxonomy" id="429131"/>
    <lineage>
        <taxon>Eukaryota</taxon>
        <taxon>Discoba</taxon>
        <taxon>Euglenozoa</taxon>
        <taxon>Kinetoplastea</taxon>
        <taxon>Metakinetoplastina</taxon>
        <taxon>Trypanosomatida</taxon>
        <taxon>Trypanosomatidae</taxon>
        <taxon>Trypanosoma</taxon>
        <taxon>Herpetosoma</taxon>
    </lineage>
</organism>
<dbReference type="EMBL" id="AUPL01005243">
    <property type="protein sequence ID" value="ESL07074.1"/>
    <property type="molecule type" value="Genomic_DNA"/>
</dbReference>
<dbReference type="OrthoDB" id="272480at2759"/>
<accession>A0A061IWQ3</accession>
<keyword evidence="3" id="KW-1185">Reference proteome</keyword>
<sequence length="1047" mass="118109">MVGRGNQFATRGEGGVRAPLASLGGGVKRRVSQDQREIYDKASHMLPVIPVATQQQRTSKFSDGPKNPLALLASESRAMAVRNTLQEQWRSALLEYEVALKELVTNSTDKPPSDSRLVKTFQLYDAVVRVVSEQSPELADMLKMFRIEFCRATLTKQSLDNFTLQHDADDVDDGLEALGRTYFDQVEALLRENAALHVEVSLGNTRDKLAQMQAQIERLTEMSSYYENEVNLLGRENGRLAESYRKSQEELAMEKEKNIFLVDKFDDEKQRLLQENKDMQLRLCRLRKYLSDRESTVARDSYKNFKDKKMSIMTRLFDEGDERVSVLVMLSQLESRVNEELDNYDRESLLCEEAALPEHQQRMLNIVSVLLEEMHLCEERYLRLVPRVRSLIGEERDETDSYITLLGDERLYEALVARTAVRKRQSIVFVESETDATGEFSQVAGSPGNNDSQRDEIEITLKDSGLPLLRQETQELGSQTSVPQNVGSGVQQLEPQKEIVTHEAKKEEKSGAEAEAEAEADTAEVAVEKGQKEVLGLAVPLSVGPRDAAAESLSIVRKKQEEWVDNIFGTAVNTTNLLKRVLKNIQSEGNRTEQERLMHDFISKPLLDVSNNKFQCGIDIFTGPGPLTQSFLCSVRHVDPVDPLPVPQGTNFMHVKYRNPLRVEAVNEDSEAAAAIVPNPEAIDEWGGKTSYTREAMEPEASALNTGSQVFTELGRPGILKAAAAGVTVASSSTPATAVVERLNPLSPNRSPEWLLYQSLFGGYRPLTPRLIDMSYIDHILLNSCERHFDRLEERYLRCLKQARARATNSQMTLNLAERLFKDTYSLTDFQESVIRELESRYCYPELTAKSLYEILCFLDATKALQPLVDLYLSCIRGFESPSRIHYITYVLYQISVNWPSSNPEEPVLKEDVITLLEHIYKRASGVTSVDASDILTEYQMATRSTPITLASLRSYLVTAMLHFEDPLLLYFNGLLSYKATSSAVVEMNYEQFGAALKATWEEKIEGKLLIRYLTASCGFNKKAELTTKELACVAASMWSSHLWTNM</sequence>
<comment type="caution">
    <text evidence="2">The sequence shown here is derived from an EMBL/GenBank/DDBJ whole genome shotgun (WGS) entry which is preliminary data.</text>
</comment>
<evidence type="ECO:0000256" key="1">
    <source>
        <dbReference type="SAM" id="Coils"/>
    </source>
</evidence>
<gene>
    <name evidence="2" type="ORF">TRSC58_05243</name>
</gene>
<feature type="coiled-coil region" evidence="1">
    <location>
        <begin position="202"/>
        <end position="229"/>
    </location>
</feature>
<evidence type="ECO:0000313" key="3">
    <source>
        <dbReference type="Proteomes" id="UP000031737"/>
    </source>
</evidence>